<feature type="region of interest" description="Disordered" evidence="1">
    <location>
        <begin position="24"/>
        <end position="44"/>
    </location>
</feature>
<reference evidence="2" key="2">
    <citation type="journal article" date="2015" name="Fish Shellfish Immunol.">
        <title>Early steps in the European eel (Anguilla anguilla)-Vibrio vulnificus interaction in the gills: Role of the RtxA13 toxin.</title>
        <authorList>
            <person name="Callol A."/>
            <person name="Pajuelo D."/>
            <person name="Ebbesson L."/>
            <person name="Teles M."/>
            <person name="MacKenzie S."/>
            <person name="Amaro C."/>
        </authorList>
    </citation>
    <scope>NUCLEOTIDE SEQUENCE</scope>
</reference>
<proteinExistence type="predicted"/>
<evidence type="ECO:0000256" key="1">
    <source>
        <dbReference type="SAM" id="MobiDB-lite"/>
    </source>
</evidence>
<accession>A0A0E9WKJ4</accession>
<reference evidence="2" key="1">
    <citation type="submission" date="2014-11" db="EMBL/GenBank/DDBJ databases">
        <authorList>
            <person name="Amaro Gonzalez C."/>
        </authorList>
    </citation>
    <scope>NUCLEOTIDE SEQUENCE</scope>
</reference>
<dbReference type="EMBL" id="GBXM01018467">
    <property type="protein sequence ID" value="JAH90110.1"/>
    <property type="molecule type" value="Transcribed_RNA"/>
</dbReference>
<dbReference type="AlphaFoldDB" id="A0A0E9WKJ4"/>
<name>A0A0E9WKJ4_ANGAN</name>
<evidence type="ECO:0000313" key="2">
    <source>
        <dbReference type="EMBL" id="JAH90110.1"/>
    </source>
</evidence>
<feature type="compositionally biased region" description="Polar residues" evidence="1">
    <location>
        <begin position="26"/>
        <end position="44"/>
    </location>
</feature>
<protein>
    <submittedName>
        <fullName evidence="2">Uncharacterized protein</fullName>
    </submittedName>
</protein>
<sequence>MYDTMHIFLKISAEACFWNIPHKVSQGDNRSQTKPSATAGNCRF</sequence>
<organism evidence="2">
    <name type="scientific">Anguilla anguilla</name>
    <name type="common">European freshwater eel</name>
    <name type="synonym">Muraena anguilla</name>
    <dbReference type="NCBI Taxonomy" id="7936"/>
    <lineage>
        <taxon>Eukaryota</taxon>
        <taxon>Metazoa</taxon>
        <taxon>Chordata</taxon>
        <taxon>Craniata</taxon>
        <taxon>Vertebrata</taxon>
        <taxon>Euteleostomi</taxon>
        <taxon>Actinopterygii</taxon>
        <taxon>Neopterygii</taxon>
        <taxon>Teleostei</taxon>
        <taxon>Anguilliformes</taxon>
        <taxon>Anguillidae</taxon>
        <taxon>Anguilla</taxon>
    </lineage>
</organism>